<dbReference type="InterPro" id="IPR011991">
    <property type="entry name" value="ArsR-like_HTH"/>
</dbReference>
<dbReference type="PRINTS" id="PR00598">
    <property type="entry name" value="HTHMARR"/>
</dbReference>
<dbReference type="InterPro" id="IPR000835">
    <property type="entry name" value="HTH_MarR-typ"/>
</dbReference>
<name>A0A4P6EDP3_9MICO</name>
<dbReference type="PANTHER" id="PTHR33164:SF57">
    <property type="entry name" value="MARR-FAMILY TRANSCRIPTIONAL REGULATOR"/>
    <property type="match status" value="1"/>
</dbReference>
<dbReference type="GO" id="GO:0006950">
    <property type="term" value="P:response to stress"/>
    <property type="evidence" value="ECO:0007669"/>
    <property type="project" value="TreeGrafter"/>
</dbReference>
<sequence>MSDASPDPADVIAAALARLRARRLPPPGAGGGRHHGDPSHGDLHRGIHADMHQRGRRGIPDPFDPRTMPAPGMPWSGAHGRFGGPARVRLLEALAAASTPLSVSELAERIGVDQPRASRLVQQCVGLGFVRREADPDDARRTRIVLTEQGNAVISGFRGNRRAAIEDALAEFTDAERAELARLLTKLADSWGR</sequence>
<dbReference type="KEGG" id="mprt:ET475_05115"/>
<evidence type="ECO:0000313" key="3">
    <source>
        <dbReference type="EMBL" id="QAY59433.1"/>
    </source>
</evidence>
<evidence type="ECO:0000259" key="2">
    <source>
        <dbReference type="PROSITE" id="PS50995"/>
    </source>
</evidence>
<dbReference type="OrthoDB" id="7774677at2"/>
<dbReference type="InterPro" id="IPR039422">
    <property type="entry name" value="MarR/SlyA-like"/>
</dbReference>
<protein>
    <submittedName>
        <fullName evidence="3">MarR family transcriptional regulator</fullName>
    </submittedName>
</protein>
<dbReference type="Pfam" id="PF12802">
    <property type="entry name" value="MarR_2"/>
    <property type="match status" value="1"/>
</dbReference>
<dbReference type="InterPro" id="IPR036390">
    <property type="entry name" value="WH_DNA-bd_sf"/>
</dbReference>
<dbReference type="PANTHER" id="PTHR33164">
    <property type="entry name" value="TRANSCRIPTIONAL REGULATOR, MARR FAMILY"/>
    <property type="match status" value="1"/>
</dbReference>
<dbReference type="CDD" id="cd00090">
    <property type="entry name" value="HTH_ARSR"/>
    <property type="match status" value="1"/>
</dbReference>
<feature type="region of interest" description="Disordered" evidence="1">
    <location>
        <begin position="17"/>
        <end position="47"/>
    </location>
</feature>
<dbReference type="AlphaFoldDB" id="A0A4P6EDP3"/>
<evidence type="ECO:0000256" key="1">
    <source>
        <dbReference type="SAM" id="MobiDB-lite"/>
    </source>
</evidence>
<reference evidence="3 4" key="1">
    <citation type="submission" date="2019-01" db="EMBL/GenBank/DDBJ databases">
        <title>Genome sequencing of strain DFW100M-13.</title>
        <authorList>
            <person name="Heo J."/>
            <person name="Kim S.-J."/>
            <person name="Kim J.-S."/>
            <person name="Hong S.-B."/>
            <person name="Kwon S.-W."/>
        </authorList>
    </citation>
    <scope>NUCLEOTIDE SEQUENCE [LARGE SCALE GENOMIC DNA]</scope>
    <source>
        <strain evidence="3 4">DFW100M-13</strain>
    </source>
</reference>
<dbReference type="GO" id="GO:0003700">
    <property type="term" value="F:DNA-binding transcription factor activity"/>
    <property type="evidence" value="ECO:0007669"/>
    <property type="project" value="InterPro"/>
</dbReference>
<dbReference type="SMART" id="SM00347">
    <property type="entry name" value="HTH_MARR"/>
    <property type="match status" value="1"/>
</dbReference>
<dbReference type="InterPro" id="IPR036388">
    <property type="entry name" value="WH-like_DNA-bd_sf"/>
</dbReference>
<keyword evidence="4" id="KW-1185">Reference proteome</keyword>
<evidence type="ECO:0000313" key="4">
    <source>
        <dbReference type="Proteomes" id="UP000293995"/>
    </source>
</evidence>
<organism evidence="3 4">
    <name type="scientific">Microbacterium protaetiae</name>
    <dbReference type="NCBI Taxonomy" id="2509458"/>
    <lineage>
        <taxon>Bacteria</taxon>
        <taxon>Bacillati</taxon>
        <taxon>Actinomycetota</taxon>
        <taxon>Actinomycetes</taxon>
        <taxon>Micrococcales</taxon>
        <taxon>Microbacteriaceae</taxon>
        <taxon>Microbacterium</taxon>
    </lineage>
</organism>
<proteinExistence type="predicted"/>
<feature type="domain" description="HTH marR-type" evidence="2">
    <location>
        <begin position="40"/>
        <end position="189"/>
    </location>
</feature>
<gene>
    <name evidence="3" type="ORF">ET475_05115</name>
</gene>
<dbReference type="PROSITE" id="PS50995">
    <property type="entry name" value="HTH_MARR_2"/>
    <property type="match status" value="1"/>
</dbReference>
<dbReference type="RefSeq" id="WP_129386733.1">
    <property type="nucleotide sequence ID" value="NZ_CP035494.1"/>
</dbReference>
<dbReference type="Proteomes" id="UP000293995">
    <property type="component" value="Chromosome"/>
</dbReference>
<feature type="compositionally biased region" description="Basic and acidic residues" evidence="1">
    <location>
        <begin position="34"/>
        <end position="47"/>
    </location>
</feature>
<dbReference type="SUPFAM" id="SSF46785">
    <property type="entry name" value="Winged helix' DNA-binding domain"/>
    <property type="match status" value="1"/>
</dbReference>
<dbReference type="Gene3D" id="1.10.10.10">
    <property type="entry name" value="Winged helix-like DNA-binding domain superfamily/Winged helix DNA-binding domain"/>
    <property type="match status" value="1"/>
</dbReference>
<accession>A0A4P6EDP3</accession>
<dbReference type="EMBL" id="CP035494">
    <property type="protein sequence ID" value="QAY59433.1"/>
    <property type="molecule type" value="Genomic_DNA"/>
</dbReference>